<feature type="region of interest" description="Disordered" evidence="3">
    <location>
        <begin position="161"/>
        <end position="206"/>
    </location>
</feature>
<dbReference type="SUPFAM" id="SSF51197">
    <property type="entry name" value="Clavaminate synthase-like"/>
    <property type="match status" value="1"/>
</dbReference>
<dbReference type="Proteomes" id="UP000553632">
    <property type="component" value="Unassembled WGS sequence"/>
</dbReference>
<evidence type="ECO:0000256" key="1">
    <source>
        <dbReference type="ARBA" id="ARBA00007730"/>
    </source>
</evidence>
<keyword evidence="6" id="KW-1185">Reference proteome</keyword>
<keyword evidence="2" id="KW-0175">Coiled coil</keyword>
<comment type="similarity">
    <text evidence="1">Belongs to the aspartyl/asparaginyl beta-hydroxylase family.</text>
</comment>
<dbReference type="PANTHER" id="PTHR12366">
    <property type="entry name" value="ASPARTYL/ASPARAGINYL BETA-HYDROXYLASE"/>
    <property type="match status" value="1"/>
</dbReference>
<dbReference type="EMBL" id="JABANO010017901">
    <property type="protein sequence ID" value="KAF4732672.1"/>
    <property type="molecule type" value="Genomic_DNA"/>
</dbReference>
<comment type="caution">
    <text evidence="5">The sequence shown here is derived from an EMBL/GenBank/DDBJ whole genome shotgun (WGS) entry which is preliminary data.</text>
</comment>
<reference evidence="5 6" key="1">
    <citation type="submission" date="2020-04" db="EMBL/GenBank/DDBJ databases">
        <title>Perkinsus olseni comparative genomics.</title>
        <authorList>
            <person name="Bogema D.R."/>
        </authorList>
    </citation>
    <scope>NUCLEOTIDE SEQUENCE [LARGE SCALE GENOMIC DNA]</scope>
    <source>
        <strain evidence="5 6">ATCC PRA-207</strain>
    </source>
</reference>
<evidence type="ECO:0000313" key="5">
    <source>
        <dbReference type="EMBL" id="KAF4732672.1"/>
    </source>
</evidence>
<gene>
    <name evidence="5" type="ORF">FOZ63_022291</name>
</gene>
<dbReference type="InterPro" id="IPR027443">
    <property type="entry name" value="IPNS-like_sf"/>
</dbReference>
<feature type="coiled-coil region" evidence="2">
    <location>
        <begin position="340"/>
        <end position="367"/>
    </location>
</feature>
<dbReference type="PANTHER" id="PTHR12366:SF32">
    <property type="entry name" value="ASPARTATE BETA-HYDROXYLASE ISOFORM X1"/>
    <property type="match status" value="1"/>
</dbReference>
<sequence length="742" mass="81793">VTSLIADRAAPRSFDKEEPNTYQEELLSTQMALRANTTASQPLEGIRAALSALVEGLVDFGWCLACDEFVFESAFALLGAAKGAFPELSGKFDRDEVPLCLRRLARPSTSLDRCLFLCPSTATAVHCSTEACAEYLARARKTSLGDRRSCGFDVLHPAASGKENREAGGRKDAPEPLSRIKPPPALGRGGAPTTISTAKGAPRRSGAVATPQALALDTAIHEAVKMKTDMVEVNCQAMIRAVCKYAYGVKDGAEVKAETLAEALRCIETYRLKDVDVTEVHHTVTVPQTLEYIRKEAAREEKEAKDHLDGLVEDGKLETRLEEAKASRKRKLEQDATAAIINKKRNRSDLETSIATAEANLEAMKKRRVSLDSVLEWRKQRVATILEASKELKQGPSEKDLAQTTVVPAAEGEDRTKDALLKDALLDVSTEPELWAYTKSFDRLVNWTSIVAQDNAAHLQTLPIMLAVSSLQHAARHPPCYQQPAVFQRGHCANIMYKMAIQKLLVAHLEWVAEEILNDARDKAGLKWPSIHQTPTVWVEGLPEGSPWVDCERVELARHLVDNYEVIRDEAGRLDTTAASDEYGYLHASGKWEQLQLFRNGEYLEKGCGLMPETCRVLREGPFPTRPDLVDLWPVKNNEEAILLFTSPGTHVPVHSGAANTQINVHLPLVGITGASIAVHPGGRRNWTEATAMCFDDSFAHEVWHEGDDLRIILVVRVMHPAATRDLLGMARSTTLHDPTEL</sequence>
<evidence type="ECO:0000259" key="4">
    <source>
        <dbReference type="Pfam" id="PF05118"/>
    </source>
</evidence>
<dbReference type="AlphaFoldDB" id="A0A7J6SJE7"/>
<feature type="domain" description="Aspartyl/asparaginy/proline hydroxylase" evidence="4">
    <location>
        <begin position="562"/>
        <end position="721"/>
    </location>
</feature>
<protein>
    <recommendedName>
        <fullName evidence="4">Aspartyl/asparaginy/proline hydroxylase domain-containing protein</fullName>
    </recommendedName>
</protein>
<accession>A0A7J6SJE7</accession>
<evidence type="ECO:0000256" key="3">
    <source>
        <dbReference type="SAM" id="MobiDB-lite"/>
    </source>
</evidence>
<dbReference type="GO" id="GO:0005783">
    <property type="term" value="C:endoplasmic reticulum"/>
    <property type="evidence" value="ECO:0007669"/>
    <property type="project" value="TreeGrafter"/>
</dbReference>
<evidence type="ECO:0000313" key="6">
    <source>
        <dbReference type="Proteomes" id="UP000553632"/>
    </source>
</evidence>
<organism evidence="5 6">
    <name type="scientific">Perkinsus olseni</name>
    <name type="common">Perkinsus atlanticus</name>
    <dbReference type="NCBI Taxonomy" id="32597"/>
    <lineage>
        <taxon>Eukaryota</taxon>
        <taxon>Sar</taxon>
        <taxon>Alveolata</taxon>
        <taxon>Perkinsozoa</taxon>
        <taxon>Perkinsea</taxon>
        <taxon>Perkinsida</taxon>
        <taxon>Perkinsidae</taxon>
        <taxon>Perkinsus</taxon>
    </lineage>
</organism>
<dbReference type="InterPro" id="IPR039038">
    <property type="entry name" value="ASPH"/>
</dbReference>
<name>A0A7J6SJE7_PEROL</name>
<dbReference type="Pfam" id="PF05118">
    <property type="entry name" value="Asp_Arg_Hydrox"/>
    <property type="match status" value="1"/>
</dbReference>
<feature type="non-terminal residue" evidence="5">
    <location>
        <position position="742"/>
    </location>
</feature>
<evidence type="ECO:0000256" key="2">
    <source>
        <dbReference type="SAM" id="Coils"/>
    </source>
</evidence>
<feature type="compositionally biased region" description="Basic and acidic residues" evidence="3">
    <location>
        <begin position="162"/>
        <end position="174"/>
    </location>
</feature>
<dbReference type="Gene3D" id="2.60.120.330">
    <property type="entry name" value="B-lactam Antibiotic, Isopenicillin N Synthase, Chain"/>
    <property type="match status" value="1"/>
</dbReference>
<dbReference type="InterPro" id="IPR007803">
    <property type="entry name" value="Asp/Arg/Pro-Hydrxlase"/>
</dbReference>
<dbReference type="GO" id="GO:0062101">
    <property type="term" value="F:peptidyl-aspartic acid 3-dioxygenase activity"/>
    <property type="evidence" value="ECO:0007669"/>
    <property type="project" value="InterPro"/>
</dbReference>
<proteinExistence type="inferred from homology"/>